<sequence>VNGATTEGVHPIRQAVFAHFASQFKEISMDMPGVDNLQF</sequence>
<proteinExistence type="predicted"/>
<keyword evidence="2" id="KW-1185">Reference proteome</keyword>
<name>A0A392RKG8_9FABA</name>
<feature type="non-terminal residue" evidence="1">
    <location>
        <position position="1"/>
    </location>
</feature>
<protein>
    <submittedName>
        <fullName evidence="1">Uncharacterized protein</fullName>
    </submittedName>
</protein>
<comment type="caution">
    <text evidence="1">The sequence shown here is derived from an EMBL/GenBank/DDBJ whole genome shotgun (WGS) entry which is preliminary data.</text>
</comment>
<dbReference type="EMBL" id="LXQA010237097">
    <property type="protein sequence ID" value="MCI36757.1"/>
    <property type="molecule type" value="Genomic_DNA"/>
</dbReference>
<accession>A0A392RKG8</accession>
<evidence type="ECO:0000313" key="1">
    <source>
        <dbReference type="EMBL" id="MCI36757.1"/>
    </source>
</evidence>
<dbReference type="Proteomes" id="UP000265520">
    <property type="component" value="Unassembled WGS sequence"/>
</dbReference>
<reference evidence="1 2" key="1">
    <citation type="journal article" date="2018" name="Front. Plant Sci.">
        <title>Red Clover (Trifolium pratense) and Zigzag Clover (T. medium) - A Picture of Genomic Similarities and Differences.</title>
        <authorList>
            <person name="Dluhosova J."/>
            <person name="Istvanek J."/>
            <person name="Nedelnik J."/>
            <person name="Repkova J."/>
        </authorList>
    </citation>
    <scope>NUCLEOTIDE SEQUENCE [LARGE SCALE GENOMIC DNA]</scope>
    <source>
        <strain evidence="2">cv. 10/8</strain>
        <tissue evidence="1">Leaf</tissue>
    </source>
</reference>
<evidence type="ECO:0000313" key="2">
    <source>
        <dbReference type="Proteomes" id="UP000265520"/>
    </source>
</evidence>
<organism evidence="1 2">
    <name type="scientific">Trifolium medium</name>
    <dbReference type="NCBI Taxonomy" id="97028"/>
    <lineage>
        <taxon>Eukaryota</taxon>
        <taxon>Viridiplantae</taxon>
        <taxon>Streptophyta</taxon>
        <taxon>Embryophyta</taxon>
        <taxon>Tracheophyta</taxon>
        <taxon>Spermatophyta</taxon>
        <taxon>Magnoliopsida</taxon>
        <taxon>eudicotyledons</taxon>
        <taxon>Gunneridae</taxon>
        <taxon>Pentapetalae</taxon>
        <taxon>rosids</taxon>
        <taxon>fabids</taxon>
        <taxon>Fabales</taxon>
        <taxon>Fabaceae</taxon>
        <taxon>Papilionoideae</taxon>
        <taxon>50 kb inversion clade</taxon>
        <taxon>NPAAA clade</taxon>
        <taxon>Hologalegina</taxon>
        <taxon>IRL clade</taxon>
        <taxon>Trifolieae</taxon>
        <taxon>Trifolium</taxon>
    </lineage>
</organism>
<dbReference type="AlphaFoldDB" id="A0A392RKG8"/>